<feature type="compositionally biased region" description="Low complexity" evidence="1">
    <location>
        <begin position="224"/>
        <end position="237"/>
    </location>
</feature>
<dbReference type="PATRIC" id="fig|2746.7.peg.4051"/>
<sequence>MAAQAQQQMGALRSKIRMTLHTYQATRLWHGRGVESGKPQIIGMRQMLAMIGKIQRDAAQDDPYADYWLIQIEDKLRENRQYLNNQLHLAEKRLAQLPDQLTVEENLSQQPFTTPIYTGGQLGWLAIRQLIDYDRLVRQVLLAGHIAQMSRNAEHNILRGVHRRMHGLVDFPKRYPGYSGITRDDLAANNARARQAIEKRGELPEDVAQGKRRSKYAPPIRKTQPNAQAASAATSPDATRDEAEAAPDTPTTGSADTPSDTNTEDPLDQDLPNG</sequence>
<proteinExistence type="predicted"/>
<accession>A0A1B8NY00</accession>
<reference evidence="2 3" key="1">
    <citation type="submission" date="2016-06" db="EMBL/GenBank/DDBJ databases">
        <title>Genome sequence of halotolerant plant growth promoting strain of Halomonas elongata HEK1 isolated from salterns of Rann of Kutch, Gujarat, India.</title>
        <authorList>
            <person name="Gaba S."/>
            <person name="Singh R.N."/>
            <person name="Abrol S."/>
            <person name="Kaushik R."/>
            <person name="Saxena A.K."/>
        </authorList>
    </citation>
    <scope>NUCLEOTIDE SEQUENCE [LARGE SCALE GENOMIC DNA]</scope>
    <source>
        <strain evidence="2 3">HEK1</strain>
    </source>
</reference>
<feature type="compositionally biased region" description="Polar residues" evidence="1">
    <location>
        <begin position="249"/>
        <end position="261"/>
    </location>
</feature>
<evidence type="ECO:0000313" key="2">
    <source>
        <dbReference type="EMBL" id="OBX34874.1"/>
    </source>
</evidence>
<organism evidence="2 3">
    <name type="scientific">Halomonas elongata</name>
    <dbReference type="NCBI Taxonomy" id="2746"/>
    <lineage>
        <taxon>Bacteria</taxon>
        <taxon>Pseudomonadati</taxon>
        <taxon>Pseudomonadota</taxon>
        <taxon>Gammaproteobacteria</taxon>
        <taxon>Oceanospirillales</taxon>
        <taxon>Halomonadaceae</taxon>
        <taxon>Halomonas</taxon>
    </lineage>
</organism>
<evidence type="ECO:0000313" key="3">
    <source>
        <dbReference type="Proteomes" id="UP000092504"/>
    </source>
</evidence>
<protein>
    <recommendedName>
        <fullName evidence="4">TIGR03761 family integrating conjugative element protein</fullName>
    </recommendedName>
</protein>
<dbReference type="AlphaFoldDB" id="A0A1B8NY00"/>
<dbReference type="NCBIfam" id="TIGR03761">
    <property type="entry name" value="ICE_PFL4669"/>
    <property type="match status" value="1"/>
</dbReference>
<comment type="caution">
    <text evidence="2">The sequence shown here is derived from an EMBL/GenBank/DDBJ whole genome shotgun (WGS) entry which is preliminary data.</text>
</comment>
<dbReference type="InterPro" id="IPR014996">
    <property type="entry name" value="AcaB"/>
</dbReference>
<dbReference type="Proteomes" id="UP000092504">
    <property type="component" value="Unassembled WGS sequence"/>
</dbReference>
<dbReference type="Pfam" id="PF08900">
    <property type="entry name" value="AcaB"/>
    <property type="match status" value="1"/>
</dbReference>
<dbReference type="EMBL" id="MAJD01000002">
    <property type="protein sequence ID" value="OBX34874.1"/>
    <property type="molecule type" value="Genomic_DNA"/>
</dbReference>
<evidence type="ECO:0008006" key="4">
    <source>
        <dbReference type="Google" id="ProtNLM"/>
    </source>
</evidence>
<gene>
    <name evidence="2" type="ORF">A8U91_03937</name>
</gene>
<evidence type="ECO:0000256" key="1">
    <source>
        <dbReference type="SAM" id="MobiDB-lite"/>
    </source>
</evidence>
<name>A0A1B8NY00_HALEL</name>
<feature type="region of interest" description="Disordered" evidence="1">
    <location>
        <begin position="197"/>
        <end position="274"/>
    </location>
</feature>